<keyword evidence="8" id="KW-1185">Reference proteome</keyword>
<dbReference type="AlphaFoldDB" id="A0A1G5M5A2"/>
<proteinExistence type="predicted"/>
<evidence type="ECO:0000256" key="5">
    <source>
        <dbReference type="SAM" id="Phobius"/>
    </source>
</evidence>
<dbReference type="EMBL" id="FMVW01000001">
    <property type="protein sequence ID" value="SCZ19718.1"/>
    <property type="molecule type" value="Genomic_DNA"/>
</dbReference>
<dbReference type="GO" id="GO:0008610">
    <property type="term" value="P:lipid biosynthetic process"/>
    <property type="evidence" value="ECO:0007669"/>
    <property type="project" value="InterPro"/>
</dbReference>
<dbReference type="GO" id="GO:0005506">
    <property type="term" value="F:iron ion binding"/>
    <property type="evidence" value="ECO:0007669"/>
    <property type="project" value="InterPro"/>
</dbReference>
<accession>A0A1G5M5A2</accession>
<dbReference type="GO" id="GO:0016020">
    <property type="term" value="C:membrane"/>
    <property type="evidence" value="ECO:0007669"/>
    <property type="project" value="UniProtKB-SubCell"/>
</dbReference>
<dbReference type="Proteomes" id="UP000199347">
    <property type="component" value="Unassembled WGS sequence"/>
</dbReference>
<feature type="transmembrane region" description="Helical" evidence="5">
    <location>
        <begin position="150"/>
        <end position="176"/>
    </location>
</feature>
<comment type="subcellular location">
    <subcellularLocation>
        <location evidence="1">Membrane</location>
    </subcellularLocation>
</comment>
<keyword evidence="3 5" id="KW-1133">Transmembrane helix</keyword>
<dbReference type="PANTHER" id="PTHR11863">
    <property type="entry name" value="STEROL DESATURASE"/>
    <property type="match status" value="1"/>
</dbReference>
<dbReference type="InterPro" id="IPR006694">
    <property type="entry name" value="Fatty_acid_hydroxylase"/>
</dbReference>
<dbReference type="STRING" id="1120955.SAMN03080610_00047"/>
<evidence type="ECO:0000256" key="3">
    <source>
        <dbReference type="ARBA" id="ARBA00022989"/>
    </source>
</evidence>
<dbReference type="Pfam" id="PF04116">
    <property type="entry name" value="FA_hydroxylase"/>
    <property type="match status" value="1"/>
</dbReference>
<keyword evidence="2 5" id="KW-0812">Transmembrane</keyword>
<dbReference type="InterPro" id="IPR050307">
    <property type="entry name" value="Sterol_Desaturase_Related"/>
</dbReference>
<evidence type="ECO:0000313" key="7">
    <source>
        <dbReference type="EMBL" id="SCZ19718.1"/>
    </source>
</evidence>
<organism evidence="7 8">
    <name type="scientific">Afifella marina DSM 2698</name>
    <dbReference type="NCBI Taxonomy" id="1120955"/>
    <lineage>
        <taxon>Bacteria</taxon>
        <taxon>Pseudomonadati</taxon>
        <taxon>Pseudomonadota</taxon>
        <taxon>Alphaproteobacteria</taxon>
        <taxon>Hyphomicrobiales</taxon>
        <taxon>Afifellaceae</taxon>
        <taxon>Afifella</taxon>
    </lineage>
</organism>
<evidence type="ECO:0000256" key="2">
    <source>
        <dbReference type="ARBA" id="ARBA00022692"/>
    </source>
</evidence>
<feature type="transmembrane region" description="Helical" evidence="5">
    <location>
        <begin position="79"/>
        <end position="103"/>
    </location>
</feature>
<dbReference type="GO" id="GO:0016491">
    <property type="term" value="F:oxidoreductase activity"/>
    <property type="evidence" value="ECO:0007669"/>
    <property type="project" value="InterPro"/>
</dbReference>
<feature type="transmembrane region" description="Helical" evidence="5">
    <location>
        <begin position="44"/>
        <end position="73"/>
    </location>
</feature>
<name>A0A1G5M5A2_AFIMA</name>
<feature type="domain" description="Fatty acid hydroxylase" evidence="6">
    <location>
        <begin position="93"/>
        <end position="228"/>
    </location>
</feature>
<evidence type="ECO:0000256" key="4">
    <source>
        <dbReference type="ARBA" id="ARBA00023136"/>
    </source>
</evidence>
<sequence length="268" mass="30238">MSFGFLFSEAGIRLLAFFGIFGAMAGFELAYPRREAHPLKGRRWVTNLAVLLVDVAVLRVIFPMAAVGAAIFAEAQGFGLFRILGLDPLLAGLVAFILLDFTVWAEHVAFHKIPILWRVHRVHHADVDVDVTTALRFHPIEILVSMCLKAAFVVLIGAPVLSVLLFEIVLNGAAMFNHSNVRLPDRVDRMLRVLIVTPDMHRIHHSVERRETDSNYGFNFSVWDRLFRVYTQEPEAGQVSMRLGLKPHQDGAPARFLWSLLYPFRRGA</sequence>
<feature type="transmembrane region" description="Helical" evidence="5">
    <location>
        <begin position="12"/>
        <end position="32"/>
    </location>
</feature>
<dbReference type="OrthoDB" id="9770329at2"/>
<keyword evidence="4 5" id="KW-0472">Membrane</keyword>
<evidence type="ECO:0000259" key="6">
    <source>
        <dbReference type="Pfam" id="PF04116"/>
    </source>
</evidence>
<evidence type="ECO:0000313" key="8">
    <source>
        <dbReference type="Proteomes" id="UP000199347"/>
    </source>
</evidence>
<evidence type="ECO:0000256" key="1">
    <source>
        <dbReference type="ARBA" id="ARBA00004370"/>
    </source>
</evidence>
<gene>
    <name evidence="7" type="ORF">SAMN03080610_00047</name>
</gene>
<protein>
    <submittedName>
        <fullName evidence="7">Sterol desaturase/sphingolipid hydroxylase, fatty acid hydroxylase superfamily</fullName>
    </submittedName>
</protein>
<reference evidence="7 8" key="1">
    <citation type="submission" date="2016-10" db="EMBL/GenBank/DDBJ databases">
        <authorList>
            <person name="de Groot N.N."/>
        </authorList>
    </citation>
    <scope>NUCLEOTIDE SEQUENCE [LARGE SCALE GENOMIC DNA]</scope>
    <source>
        <strain evidence="7 8">DSM 2698</strain>
    </source>
</reference>